<accession>A0ABY7GLG6</accession>
<proteinExistence type="predicted"/>
<evidence type="ECO:0000313" key="2">
    <source>
        <dbReference type="Proteomes" id="UP001162780"/>
    </source>
</evidence>
<sequence length="151" mass="16757">MTSLSVQSASSQDLTQWGSATFANDHRIDIEIVDTEALRALGLMHRNHLAENQGMLFVHSDQTIRHVWMKNTLIALDIIFLSDDGKIVSVLRNLPPCAQDPCPISASSAPAQYMLEVNAGFIDKHGIQPGQEVLLEYEHERRPESPGPSQK</sequence>
<evidence type="ECO:0000313" key="1">
    <source>
        <dbReference type="EMBL" id="WAR45355.1"/>
    </source>
</evidence>
<dbReference type="EMBL" id="CP113517">
    <property type="protein sequence ID" value="WAR45355.1"/>
    <property type="molecule type" value="Genomic_DNA"/>
</dbReference>
<dbReference type="RefSeq" id="WP_255190327.1">
    <property type="nucleotide sequence ID" value="NZ_CP113517.1"/>
</dbReference>
<reference evidence="1" key="1">
    <citation type="submission" date="2022-11" db="EMBL/GenBank/DDBJ databases">
        <title>Methylomonas rapida sp. nov., Carotenoid-Producing Obligate Methanotrophs with High Growth Characteristics and Biotechnological Potential.</title>
        <authorList>
            <person name="Tikhonova E.N."/>
            <person name="Suleimanov R.Z."/>
            <person name="Miroshnikov K."/>
            <person name="Oshkin I.Y."/>
            <person name="Belova S.E."/>
            <person name="Danilova O.V."/>
            <person name="Ashikhmin A."/>
            <person name="Konopkin A."/>
            <person name="But S.Y."/>
            <person name="Khmelenina V.N."/>
            <person name="Kuznetsov N."/>
            <person name="Pimenov N.V."/>
            <person name="Dedysh S.N."/>
        </authorList>
    </citation>
    <scope>NUCLEOTIDE SEQUENCE</scope>
    <source>
        <strain evidence="1">MP1</strain>
    </source>
</reference>
<protein>
    <submittedName>
        <fullName evidence="1">DUF192 domain-containing protein</fullName>
    </submittedName>
</protein>
<keyword evidence="2" id="KW-1185">Reference proteome</keyword>
<dbReference type="Proteomes" id="UP001162780">
    <property type="component" value="Chromosome"/>
</dbReference>
<organism evidence="1 2">
    <name type="scientific">Methylomonas rapida</name>
    <dbReference type="NCBI Taxonomy" id="2963939"/>
    <lineage>
        <taxon>Bacteria</taxon>
        <taxon>Pseudomonadati</taxon>
        <taxon>Pseudomonadota</taxon>
        <taxon>Gammaproteobacteria</taxon>
        <taxon>Methylococcales</taxon>
        <taxon>Methylococcaceae</taxon>
        <taxon>Methylomonas</taxon>
    </lineage>
</organism>
<dbReference type="InterPro" id="IPR038695">
    <property type="entry name" value="Saro_0823-like_sf"/>
</dbReference>
<dbReference type="Gene3D" id="2.60.120.1140">
    <property type="entry name" value="Protein of unknown function DUF192"/>
    <property type="match status" value="1"/>
</dbReference>
<dbReference type="InterPro" id="IPR003795">
    <property type="entry name" value="DUF192"/>
</dbReference>
<dbReference type="PANTHER" id="PTHR37953:SF1">
    <property type="entry name" value="UPF0127 PROTEIN MJ1496"/>
    <property type="match status" value="1"/>
</dbReference>
<dbReference type="Pfam" id="PF02643">
    <property type="entry name" value="DUF192"/>
    <property type="match status" value="1"/>
</dbReference>
<dbReference type="PANTHER" id="PTHR37953">
    <property type="entry name" value="UPF0127 PROTEIN MJ1496"/>
    <property type="match status" value="1"/>
</dbReference>
<name>A0ABY7GLG6_9GAMM</name>
<gene>
    <name evidence="1" type="ORF">NM686_002245</name>
</gene>